<proteinExistence type="inferred from homology"/>
<comment type="caution">
    <text evidence="4">The sequence shown here is derived from an EMBL/GenBank/DDBJ whole genome shotgun (WGS) entry which is preliminary data.</text>
</comment>
<keyword evidence="4" id="KW-0413">Isomerase</keyword>
<dbReference type="SUPFAM" id="SSF51182">
    <property type="entry name" value="RmlC-like cupins"/>
    <property type="match status" value="1"/>
</dbReference>
<evidence type="ECO:0000313" key="4">
    <source>
        <dbReference type="EMBL" id="MBB6120585.1"/>
    </source>
</evidence>
<protein>
    <submittedName>
        <fullName evidence="4">dTDP-4-dehydrorhamnose 3,5-epimerase</fullName>
        <ecNumber evidence="4">5.1.3.13</ecNumber>
    </submittedName>
</protein>
<evidence type="ECO:0000256" key="3">
    <source>
        <dbReference type="PIRSR" id="PIRSR600888-3"/>
    </source>
</evidence>
<dbReference type="RefSeq" id="WP_343065005.1">
    <property type="nucleotide sequence ID" value="NZ_JACHJO010000007.1"/>
</dbReference>
<accession>A0A841IVM8</accession>
<feature type="active site" description="Proton acceptor" evidence="2">
    <location>
        <position position="61"/>
    </location>
</feature>
<evidence type="ECO:0000256" key="1">
    <source>
        <dbReference type="ARBA" id="ARBA00010154"/>
    </source>
</evidence>
<name>A0A841IVM8_9ACTN</name>
<dbReference type="GO" id="GO:0008830">
    <property type="term" value="F:dTDP-4-dehydrorhamnose 3,5-epimerase activity"/>
    <property type="evidence" value="ECO:0007669"/>
    <property type="project" value="UniProtKB-EC"/>
</dbReference>
<dbReference type="EC" id="5.1.3.13" evidence="4"/>
<dbReference type="PANTHER" id="PTHR21047:SF2">
    <property type="entry name" value="THYMIDINE DIPHOSPHO-4-KETO-RHAMNOSE 3,5-EPIMERASE"/>
    <property type="match status" value="1"/>
</dbReference>
<organism evidence="4 5">
    <name type="scientific">Nocardiopsis algeriensis</name>
    <dbReference type="NCBI Taxonomy" id="1478215"/>
    <lineage>
        <taxon>Bacteria</taxon>
        <taxon>Bacillati</taxon>
        <taxon>Actinomycetota</taxon>
        <taxon>Actinomycetes</taxon>
        <taxon>Streptosporangiales</taxon>
        <taxon>Nocardiopsidaceae</taxon>
        <taxon>Nocardiopsis</taxon>
    </lineage>
</organism>
<dbReference type="InterPro" id="IPR000888">
    <property type="entry name" value="RmlC-like"/>
</dbReference>
<dbReference type="CDD" id="cd00438">
    <property type="entry name" value="cupin_RmlC"/>
    <property type="match status" value="1"/>
</dbReference>
<reference evidence="4 5" key="1">
    <citation type="submission" date="2020-08" db="EMBL/GenBank/DDBJ databases">
        <title>Genomic Encyclopedia of Type Strains, Phase III (KMG-III): the genomes of soil and plant-associated and newly described type strains.</title>
        <authorList>
            <person name="Whitman W."/>
        </authorList>
    </citation>
    <scope>NUCLEOTIDE SEQUENCE [LARGE SCALE GENOMIC DNA]</scope>
    <source>
        <strain evidence="4 5">CECT 8712</strain>
    </source>
</reference>
<dbReference type="InterPro" id="IPR011051">
    <property type="entry name" value="RmlC_Cupin_sf"/>
</dbReference>
<sequence length="200" mass="21982">MIESLGISGAFVLTPDVHRDRRGDFLELLRSEELSEHTGVRFRLEQASCATNVRGVLRGIHYADVPPGQAKYVVCVSGTVLDVIVDLRTGSPTFGDWASVRLGEGAYRGVFLREGLGHAYVALSEHSTMVYLCSQAYAPQREHGVHPLDPEIGITWPDDVEPILSDKDALAPGLRSARQQGLLPEYRTCLRHYGEPTAGR</sequence>
<dbReference type="GO" id="GO:0005829">
    <property type="term" value="C:cytosol"/>
    <property type="evidence" value="ECO:0007669"/>
    <property type="project" value="TreeGrafter"/>
</dbReference>
<dbReference type="Gene3D" id="2.60.120.10">
    <property type="entry name" value="Jelly Rolls"/>
    <property type="match status" value="1"/>
</dbReference>
<comment type="similarity">
    <text evidence="1">Belongs to the dTDP-4-dehydrorhamnose 3,5-epimerase family.</text>
</comment>
<dbReference type="InterPro" id="IPR014710">
    <property type="entry name" value="RmlC-like_jellyroll"/>
</dbReference>
<dbReference type="EMBL" id="JACHJO010000007">
    <property type="protein sequence ID" value="MBB6120585.1"/>
    <property type="molecule type" value="Genomic_DNA"/>
</dbReference>
<dbReference type="GO" id="GO:0000271">
    <property type="term" value="P:polysaccharide biosynthetic process"/>
    <property type="evidence" value="ECO:0007669"/>
    <property type="project" value="TreeGrafter"/>
</dbReference>
<evidence type="ECO:0000256" key="2">
    <source>
        <dbReference type="PIRSR" id="PIRSR600888-1"/>
    </source>
</evidence>
<feature type="site" description="Participates in a stacking interaction with the thymidine ring of dTDP-4-oxo-6-deoxyglucose" evidence="3">
    <location>
        <position position="137"/>
    </location>
</feature>
<keyword evidence="5" id="KW-1185">Reference proteome</keyword>
<dbReference type="AlphaFoldDB" id="A0A841IVM8"/>
<evidence type="ECO:0000313" key="5">
    <source>
        <dbReference type="Proteomes" id="UP000536604"/>
    </source>
</evidence>
<dbReference type="Pfam" id="PF00908">
    <property type="entry name" value="dTDP_sugar_isom"/>
    <property type="match status" value="1"/>
</dbReference>
<dbReference type="Proteomes" id="UP000536604">
    <property type="component" value="Unassembled WGS sequence"/>
</dbReference>
<gene>
    <name evidence="4" type="ORF">FHS13_002542</name>
</gene>
<dbReference type="GO" id="GO:0019305">
    <property type="term" value="P:dTDP-rhamnose biosynthetic process"/>
    <property type="evidence" value="ECO:0007669"/>
    <property type="project" value="TreeGrafter"/>
</dbReference>
<dbReference type="PANTHER" id="PTHR21047">
    <property type="entry name" value="DTDP-6-DEOXY-D-GLUCOSE-3,5 EPIMERASE"/>
    <property type="match status" value="1"/>
</dbReference>
<feature type="active site" description="Proton donor" evidence="2">
    <location>
        <position position="131"/>
    </location>
</feature>